<dbReference type="PANTHER" id="PTHR13318:SF92">
    <property type="entry name" value="F-BOX_LRR-REPEAT PROTEIN 8-RELATED"/>
    <property type="match status" value="1"/>
</dbReference>
<dbReference type="InterPro" id="IPR006553">
    <property type="entry name" value="Leu-rich_rpt_Cys-con_subtyp"/>
</dbReference>
<dbReference type="InterPro" id="IPR032675">
    <property type="entry name" value="LRR_dom_sf"/>
</dbReference>
<dbReference type="AlphaFoldDB" id="A0A4D6NS88"/>
<sequence length="899" mass="100988">MDYDYPSKKPKRLLTNIDDLNDDCLASVFRLLGTVDRNSCSLVCRRWLKVDGDNRHSLSLIAESDLSGFIPSLFLRFNTVTEVILRYVGYEEEEETINAQTVIHISQLCPNLTRLEVHAPCFLTDQYLELLARNCKALKKIKLRSYFSEGRGMHAFMHHCKDLEDLSIDGFRGTENEWTVAPRKPKLRAISLKDTVLFYPFIGAKNLRVLKLVRCDGDWDRLFHVLTNEVTGIVELHLVLLEISDIGLEAIAKCSNLEVLHLIRSPKCSDEGLVAVAKGCNKSLRKLRVGWDMQEIGSIGLMGVAEYCVNLKQLVVIGLNPSKECFEMLVSNCEGLEQLGVCGSETVGDSEMNCMAEKCEALREVYMEDCPISDEGVWALLLGGGCPKLEIVEVWKCEGVRDRDLEEVECGQRTVRVKCTLQSLPEIPSPIIPDPFAELIIGFNGMDYDYPSKKPKRLLTNIDDLNDDCLASVFRLLGTVDRNSCSLVCRRWLKVDGDNRHSLSLIAESDLSGFIPSLFLRFNTVTEVILRYVGYEEEEETINAQTVIHISQLCPNLTRLEVHAPCFLTDQYLELLARNCKALKKIKLRSYFSEGRGMHAFMHHCKDLEDLSIDGFRGTENEWTVAPRKPKLRAISLKDTVLFYPFIGAKNLRVLKLVRCDGDWDRLFHVLTNEVTGIVELHLVLLEISDIGLEAIAKCSNLEVLHLIRSPKCSDEGLVAVAKGCNKSLRKLRVGWDMQEIGSIGLMGVAEYCVNLKQLVVIGLNPSKECFEMLVSNCEGLEQLGVCGSETVGDSEMNCMAEKCEALREVYMEDCPISDEGVWALLLGGGCPKLEIVEVWKCEGVRDRDLEEVECGQRTVRVKCTLQSLPEIPSPIIPDPFAEVTQTSAGVSIKKDKIR</sequence>
<feature type="domain" description="F-box" evidence="1">
    <location>
        <begin position="20"/>
        <end position="60"/>
    </location>
</feature>
<reference evidence="2 3" key="1">
    <citation type="submission" date="2019-04" db="EMBL/GenBank/DDBJ databases">
        <title>An improved genome assembly and genetic linkage map for asparagus bean, Vigna unguiculata ssp. sesquipedialis.</title>
        <authorList>
            <person name="Xia Q."/>
            <person name="Zhang R."/>
            <person name="Dong Y."/>
        </authorList>
    </citation>
    <scope>NUCLEOTIDE SEQUENCE [LARGE SCALE GENOMIC DNA]</scope>
    <source>
        <tissue evidence="2">Leaf</tissue>
    </source>
</reference>
<dbReference type="EMBL" id="CP039355">
    <property type="protein sequence ID" value="QCE16506.1"/>
    <property type="molecule type" value="Genomic_DNA"/>
</dbReference>
<evidence type="ECO:0000259" key="1">
    <source>
        <dbReference type="SMART" id="SM00256"/>
    </source>
</evidence>
<dbReference type="Pfam" id="PF00646">
    <property type="entry name" value="F-box"/>
    <property type="match status" value="2"/>
</dbReference>
<gene>
    <name evidence="2" type="ORF">DEO72_LG11g3523</name>
</gene>
<proteinExistence type="predicted"/>
<dbReference type="InterPro" id="IPR001810">
    <property type="entry name" value="F-box_dom"/>
</dbReference>
<dbReference type="InterPro" id="IPR036047">
    <property type="entry name" value="F-box-like_dom_sf"/>
</dbReference>
<evidence type="ECO:0000313" key="3">
    <source>
        <dbReference type="Proteomes" id="UP000501690"/>
    </source>
</evidence>
<dbReference type="SMART" id="SM00367">
    <property type="entry name" value="LRR_CC"/>
    <property type="match status" value="10"/>
</dbReference>
<dbReference type="PANTHER" id="PTHR13318">
    <property type="entry name" value="PARTNER OF PAIRED, ISOFORM B-RELATED"/>
    <property type="match status" value="1"/>
</dbReference>
<accession>A0A4D6NS88</accession>
<dbReference type="SUPFAM" id="SSF81383">
    <property type="entry name" value="F-box domain"/>
    <property type="match status" value="2"/>
</dbReference>
<organism evidence="2 3">
    <name type="scientific">Vigna unguiculata</name>
    <name type="common">Cowpea</name>
    <dbReference type="NCBI Taxonomy" id="3917"/>
    <lineage>
        <taxon>Eukaryota</taxon>
        <taxon>Viridiplantae</taxon>
        <taxon>Streptophyta</taxon>
        <taxon>Embryophyta</taxon>
        <taxon>Tracheophyta</taxon>
        <taxon>Spermatophyta</taxon>
        <taxon>Magnoliopsida</taxon>
        <taxon>eudicotyledons</taxon>
        <taxon>Gunneridae</taxon>
        <taxon>Pentapetalae</taxon>
        <taxon>rosids</taxon>
        <taxon>fabids</taxon>
        <taxon>Fabales</taxon>
        <taxon>Fabaceae</taxon>
        <taxon>Papilionoideae</taxon>
        <taxon>50 kb inversion clade</taxon>
        <taxon>NPAAA clade</taxon>
        <taxon>indigoferoid/millettioid clade</taxon>
        <taxon>Phaseoleae</taxon>
        <taxon>Vigna</taxon>
    </lineage>
</organism>
<keyword evidence="3" id="KW-1185">Reference proteome</keyword>
<name>A0A4D6NS88_VIGUN</name>
<dbReference type="FunFam" id="1.20.1280.50:FF:000023">
    <property type="entry name" value="F-box/LRR-repeat protein 4"/>
    <property type="match status" value="2"/>
</dbReference>
<protein>
    <submittedName>
        <fullName evidence="2">F-box and leucine-rich repeat protein 2/20</fullName>
    </submittedName>
</protein>
<dbReference type="Gene3D" id="1.20.1280.50">
    <property type="match status" value="2"/>
</dbReference>
<dbReference type="GO" id="GO:0031146">
    <property type="term" value="P:SCF-dependent proteasomal ubiquitin-dependent protein catabolic process"/>
    <property type="evidence" value="ECO:0007669"/>
    <property type="project" value="TreeGrafter"/>
</dbReference>
<dbReference type="FunFam" id="3.80.10.10:FF:000449">
    <property type="entry name" value="F-box protein SKIP2"/>
    <property type="match status" value="2"/>
</dbReference>
<feature type="domain" description="F-box" evidence="1">
    <location>
        <begin position="465"/>
        <end position="505"/>
    </location>
</feature>
<dbReference type="SMART" id="SM00256">
    <property type="entry name" value="FBOX"/>
    <property type="match status" value="2"/>
</dbReference>
<dbReference type="GO" id="GO:0019005">
    <property type="term" value="C:SCF ubiquitin ligase complex"/>
    <property type="evidence" value="ECO:0007669"/>
    <property type="project" value="TreeGrafter"/>
</dbReference>
<evidence type="ECO:0000313" key="2">
    <source>
        <dbReference type="EMBL" id="QCE16506.1"/>
    </source>
</evidence>
<dbReference type="SUPFAM" id="SSF52047">
    <property type="entry name" value="RNI-like"/>
    <property type="match status" value="2"/>
</dbReference>
<dbReference type="Gene3D" id="3.80.10.10">
    <property type="entry name" value="Ribonuclease Inhibitor"/>
    <property type="match status" value="4"/>
</dbReference>
<dbReference type="Proteomes" id="UP000501690">
    <property type="component" value="Linkage Group LG11"/>
</dbReference>
<dbReference type="CDD" id="cd22159">
    <property type="entry name" value="F-box_AtTIR1-like"/>
    <property type="match status" value="2"/>
</dbReference>